<feature type="binding site" evidence="8">
    <location>
        <begin position="279"/>
        <end position="286"/>
    </location>
    <ligand>
        <name>FAD</name>
        <dbReference type="ChEBI" id="CHEBI:57692"/>
    </ligand>
</feature>
<evidence type="ECO:0000256" key="1">
    <source>
        <dbReference type="ARBA" id="ARBA00001932"/>
    </source>
</evidence>
<dbReference type="GO" id="GO:0003677">
    <property type="term" value="F:DNA binding"/>
    <property type="evidence" value="ECO:0007669"/>
    <property type="project" value="TreeGrafter"/>
</dbReference>
<dbReference type="PANTHER" id="PTHR11455:SF9">
    <property type="entry name" value="CRYPTOCHROME CIRCADIAN CLOCK 5 ISOFORM X1"/>
    <property type="match status" value="1"/>
</dbReference>
<dbReference type="Pfam" id="PF00875">
    <property type="entry name" value="DNA_photolyase"/>
    <property type="match status" value="1"/>
</dbReference>
<keyword evidence="6 9" id="KW-0157">Chromophore</keyword>
<feature type="binding site" evidence="8">
    <location>
        <begin position="245"/>
        <end position="249"/>
    </location>
    <ligand>
        <name>FAD</name>
        <dbReference type="ChEBI" id="CHEBI:57692"/>
    </ligand>
</feature>
<comment type="cofactor">
    <cofactor evidence="1">
        <name>(6R)-5,10-methylene-5,6,7,8-tetrahydrofolate</name>
        <dbReference type="ChEBI" id="CHEBI:15636"/>
    </cofactor>
</comment>
<dbReference type="AlphaFoldDB" id="A0A6J4VET4"/>
<evidence type="ECO:0000256" key="7">
    <source>
        <dbReference type="ARBA" id="ARBA00033999"/>
    </source>
</evidence>
<dbReference type="PRINTS" id="PR00147">
    <property type="entry name" value="DNAPHOTLYASE"/>
</dbReference>
<evidence type="ECO:0000256" key="8">
    <source>
        <dbReference type="PIRSR" id="PIRSR602081-1"/>
    </source>
</evidence>
<sequence length="483" mass="53518">MAGGDAQHDDGRGTGPIVIWFRRDLRLHDHPALTAALAAGRLVAPLFVFDEALLRGRWPAPNRVWFMRESVRALGEGLRERGGGLAIRVGQPEVVVAEFAAEVGASTVYVTRDYAPYARGRDRRVAAALAGRGIGFAAKRGLLVHEPEGIVSAEGQGYTVFSPYRRCWELRRPRAVLPAPGTIPTPPRLRVGTPPALDALGPTAPTAREIPEPGEAAARSRLDAWVADGLADYDEARDQLADDGTSRLSQDLHWGLLSPVEVLARAGGGGAGRATFRSELCWRDFYTQILFHHPRVTREPFNAAYARLDWRNDPDHLTAWREGRTGYPIVDAAMRQMVTLGWMHNRARMITASFLTKHLLTHYAVGEEHFMAHLTDGDLAANNGGWQWAASVGTDAQPYFRIFNPTLQGQRHDPAGDYVRRWLPELARVPTRYIHEPWTMPEEVQREVGCVIGADYPAPIVEHAEARRLALDVFKRAADVGRE</sequence>
<comment type="catalytic activity">
    <reaction evidence="7">
        <text>cyclobutadipyrimidine (in DNA) = 2 pyrimidine residues (in DNA).</text>
        <dbReference type="EC" id="4.1.99.3"/>
    </reaction>
</comment>
<dbReference type="GO" id="GO:0003904">
    <property type="term" value="F:deoxyribodipyrimidine photo-lyase activity"/>
    <property type="evidence" value="ECO:0007669"/>
    <property type="project" value="UniProtKB-EC"/>
</dbReference>
<dbReference type="FunFam" id="1.10.579.10:FF:000003">
    <property type="entry name" value="Deoxyribodipyrimidine photo-lyase"/>
    <property type="match status" value="1"/>
</dbReference>
<dbReference type="InterPro" id="IPR036134">
    <property type="entry name" value="Crypto/Photolyase_FAD-like_sf"/>
</dbReference>
<feature type="binding site" evidence="8">
    <location>
        <position position="233"/>
    </location>
    <ligand>
        <name>FAD</name>
        <dbReference type="ChEBI" id="CHEBI:57692"/>
    </ligand>
</feature>
<feature type="binding site" evidence="8">
    <location>
        <begin position="376"/>
        <end position="378"/>
    </location>
    <ligand>
        <name>FAD</name>
        <dbReference type="ChEBI" id="CHEBI:57692"/>
    </ligand>
</feature>
<protein>
    <recommendedName>
        <fullName evidence="3">Deoxyribodipyrimidine photo-lyase</fullName>
        <ecNumber evidence="2">4.1.99.3</ecNumber>
    </recommendedName>
</protein>
<evidence type="ECO:0000256" key="2">
    <source>
        <dbReference type="ARBA" id="ARBA00013149"/>
    </source>
</evidence>
<dbReference type="SUPFAM" id="SSF52425">
    <property type="entry name" value="Cryptochrome/photolyase, N-terminal domain"/>
    <property type="match status" value="1"/>
</dbReference>
<evidence type="ECO:0000256" key="6">
    <source>
        <dbReference type="ARBA" id="ARBA00022991"/>
    </source>
</evidence>
<keyword evidence="11" id="KW-0456">Lyase</keyword>
<dbReference type="PROSITE" id="PS00394">
    <property type="entry name" value="DNA_PHOTOLYASES_1_1"/>
    <property type="match status" value="1"/>
</dbReference>
<dbReference type="InterPro" id="IPR005101">
    <property type="entry name" value="Cryptochr/Photolyase_FAD-bd"/>
</dbReference>
<dbReference type="InterPro" id="IPR006050">
    <property type="entry name" value="DNA_photolyase_N"/>
</dbReference>
<evidence type="ECO:0000256" key="3">
    <source>
        <dbReference type="ARBA" id="ARBA00014046"/>
    </source>
</evidence>
<dbReference type="GO" id="GO:0009416">
    <property type="term" value="P:response to light stimulus"/>
    <property type="evidence" value="ECO:0007669"/>
    <property type="project" value="TreeGrafter"/>
</dbReference>
<dbReference type="Gene3D" id="1.10.579.10">
    <property type="entry name" value="DNA Cyclobutane Dipyrimidine Photolyase, subunit A, domain 3"/>
    <property type="match status" value="1"/>
</dbReference>
<feature type="binding site" evidence="8">
    <location>
        <position position="276"/>
    </location>
    <ligand>
        <name>FAD</name>
        <dbReference type="ChEBI" id="CHEBI:57692"/>
    </ligand>
</feature>
<evidence type="ECO:0000259" key="10">
    <source>
        <dbReference type="PROSITE" id="PS51645"/>
    </source>
</evidence>
<dbReference type="PROSITE" id="PS51645">
    <property type="entry name" value="PHR_CRY_ALPHA_BETA"/>
    <property type="match status" value="1"/>
</dbReference>
<proteinExistence type="inferred from homology"/>
<dbReference type="GO" id="GO:0000719">
    <property type="term" value="P:photoreactive repair"/>
    <property type="evidence" value="ECO:0007669"/>
    <property type="project" value="UniProtKB-ARBA"/>
</dbReference>
<organism evidence="11">
    <name type="scientific">uncultured Thermomicrobiales bacterium</name>
    <dbReference type="NCBI Taxonomy" id="1645740"/>
    <lineage>
        <taxon>Bacteria</taxon>
        <taxon>Pseudomonadati</taxon>
        <taxon>Thermomicrobiota</taxon>
        <taxon>Thermomicrobia</taxon>
        <taxon>Thermomicrobiales</taxon>
        <taxon>environmental samples</taxon>
    </lineage>
</organism>
<reference evidence="11" key="1">
    <citation type="submission" date="2020-02" db="EMBL/GenBank/DDBJ databases">
        <authorList>
            <person name="Meier V. D."/>
        </authorList>
    </citation>
    <scope>NUCLEOTIDE SEQUENCE</scope>
    <source>
        <strain evidence="11">AVDCRST_MAG18</strain>
    </source>
</reference>
<dbReference type="GO" id="GO:0071949">
    <property type="term" value="F:FAD binding"/>
    <property type="evidence" value="ECO:0007669"/>
    <property type="project" value="TreeGrafter"/>
</dbReference>
<dbReference type="Gene3D" id="1.25.40.80">
    <property type="match status" value="1"/>
</dbReference>
<dbReference type="EC" id="4.1.99.3" evidence="2"/>
<gene>
    <name evidence="11" type="ORF">AVDCRST_MAG18-2357</name>
</gene>
<evidence type="ECO:0000313" key="11">
    <source>
        <dbReference type="EMBL" id="CAA9574317.1"/>
    </source>
</evidence>
<feature type="domain" description="Photolyase/cryptochrome alpha/beta" evidence="10">
    <location>
        <begin position="15"/>
        <end position="144"/>
    </location>
</feature>
<comment type="similarity">
    <text evidence="9">Belongs to the DNA photolyase family.</text>
</comment>
<dbReference type="PANTHER" id="PTHR11455">
    <property type="entry name" value="CRYPTOCHROME"/>
    <property type="match status" value="1"/>
</dbReference>
<dbReference type="InterPro" id="IPR014729">
    <property type="entry name" value="Rossmann-like_a/b/a_fold"/>
</dbReference>
<name>A0A6J4VET4_9BACT</name>
<keyword evidence="5 8" id="KW-0274">FAD</keyword>
<evidence type="ECO:0000256" key="5">
    <source>
        <dbReference type="ARBA" id="ARBA00022827"/>
    </source>
</evidence>
<dbReference type="InterPro" id="IPR002081">
    <property type="entry name" value="Cryptochrome/DNA_photolyase_1"/>
</dbReference>
<dbReference type="Pfam" id="PF03441">
    <property type="entry name" value="FAD_binding_7"/>
    <property type="match status" value="1"/>
</dbReference>
<dbReference type="InterPro" id="IPR018394">
    <property type="entry name" value="DNA_photolyase_1_CS_C"/>
</dbReference>
<dbReference type="Gene3D" id="3.40.50.620">
    <property type="entry name" value="HUPs"/>
    <property type="match status" value="1"/>
</dbReference>
<keyword evidence="4 8" id="KW-0285">Flavoprotein</keyword>
<evidence type="ECO:0000256" key="9">
    <source>
        <dbReference type="RuleBase" id="RU004182"/>
    </source>
</evidence>
<accession>A0A6J4VET4</accession>
<dbReference type="EMBL" id="CADCWN010000179">
    <property type="protein sequence ID" value="CAA9574317.1"/>
    <property type="molecule type" value="Genomic_DNA"/>
</dbReference>
<dbReference type="InterPro" id="IPR036155">
    <property type="entry name" value="Crypto/Photolyase_N_sf"/>
</dbReference>
<dbReference type="SUPFAM" id="SSF48173">
    <property type="entry name" value="Cryptochrome/photolyase FAD-binding domain"/>
    <property type="match status" value="1"/>
</dbReference>
<comment type="cofactor">
    <cofactor evidence="8">
        <name>FAD</name>
        <dbReference type="ChEBI" id="CHEBI:57692"/>
    </cofactor>
    <text evidence="8">Binds 1 FAD per subunit.</text>
</comment>
<evidence type="ECO:0000256" key="4">
    <source>
        <dbReference type="ARBA" id="ARBA00022630"/>
    </source>
</evidence>